<evidence type="ECO:0000313" key="2">
    <source>
        <dbReference type="Proteomes" id="UP000251485"/>
    </source>
</evidence>
<name>A0A2X2BDS1_PROMI</name>
<gene>
    <name evidence="1" type="ORF">NCTC10975_00523</name>
</gene>
<dbReference type="EMBL" id="UAUE01000003">
    <property type="protein sequence ID" value="SPY94187.1"/>
    <property type="molecule type" value="Genomic_DNA"/>
</dbReference>
<evidence type="ECO:0000313" key="1">
    <source>
        <dbReference type="EMBL" id="SPY94187.1"/>
    </source>
</evidence>
<reference evidence="1 2" key="1">
    <citation type="submission" date="2018-06" db="EMBL/GenBank/DDBJ databases">
        <authorList>
            <consortium name="Pathogen Informatics"/>
            <person name="Doyle S."/>
        </authorList>
    </citation>
    <scope>NUCLEOTIDE SEQUENCE [LARGE SCALE GENOMIC DNA]</scope>
    <source>
        <strain evidence="1 2">NCTC10975</strain>
    </source>
</reference>
<protein>
    <submittedName>
        <fullName evidence="1">Hemagglutinin</fullName>
    </submittedName>
</protein>
<organism evidence="1 2">
    <name type="scientific">Proteus mirabilis</name>
    <dbReference type="NCBI Taxonomy" id="584"/>
    <lineage>
        <taxon>Bacteria</taxon>
        <taxon>Pseudomonadati</taxon>
        <taxon>Pseudomonadota</taxon>
        <taxon>Gammaproteobacteria</taxon>
        <taxon>Enterobacterales</taxon>
        <taxon>Morganellaceae</taxon>
        <taxon>Proteus</taxon>
    </lineage>
</organism>
<dbReference type="Proteomes" id="UP000251485">
    <property type="component" value="Unassembled WGS sequence"/>
</dbReference>
<sequence length="83" mass="9627">MACNIGFNTGKNNNNYSETYIGLIPKNTISQMKNLTLDISEDSQLINNGVINTERLYTRDKNMNNIQNNREDIKIYTKLRKIK</sequence>
<accession>A0A2X2BDS1</accession>
<proteinExistence type="predicted"/>
<dbReference type="AlphaFoldDB" id="A0A2X2BDS1"/>